<dbReference type="RefSeq" id="WP_156277315.1">
    <property type="nucleotide sequence ID" value="NZ_BAABGI010000004.1"/>
</dbReference>
<proteinExistence type="predicted"/>
<comment type="caution">
    <text evidence="1">The sequence shown here is derived from an EMBL/GenBank/DDBJ whole genome shotgun (WGS) entry which is preliminary data.</text>
</comment>
<evidence type="ECO:0000313" key="1">
    <source>
        <dbReference type="EMBL" id="MUP43512.1"/>
    </source>
</evidence>
<organism evidence="1 2">
    <name type="scientific">Christiangramia aestuarii</name>
    <dbReference type="NCBI Taxonomy" id="1028746"/>
    <lineage>
        <taxon>Bacteria</taxon>
        <taxon>Pseudomonadati</taxon>
        <taxon>Bacteroidota</taxon>
        <taxon>Flavobacteriia</taxon>
        <taxon>Flavobacteriales</taxon>
        <taxon>Flavobacteriaceae</taxon>
        <taxon>Christiangramia</taxon>
    </lineage>
</organism>
<dbReference type="EMBL" id="VJVW01000005">
    <property type="protein sequence ID" value="MUP43512.1"/>
    <property type="molecule type" value="Genomic_DNA"/>
</dbReference>
<gene>
    <name evidence="1" type="ORF">FLP08_13080</name>
</gene>
<dbReference type="Proteomes" id="UP000460416">
    <property type="component" value="Unassembled WGS sequence"/>
</dbReference>
<evidence type="ECO:0000313" key="2">
    <source>
        <dbReference type="Proteomes" id="UP000460416"/>
    </source>
</evidence>
<name>A0A7K1LRS7_9FLAO</name>
<sequence length="385" mass="45975">MRKKLSRGFIFLIIAIPLFMWLAWLLTPNTKLVLAIIDKTVLTQKGQEHISLNWVLNHEKYTKTSDKAYKVSQDYFGFFPRENEKYKLKGLERFSYSKLNQLSNDADLVYFTDTYGIYNNEWFHDGDVNERSGILYGGLSDKDLELLKLMKEKGKLIITEFNTIGSPTERENRKSFEQLFQLKWTGWTARYFNNLDIRENKEIPAWLVRNYKRSHRGDWPFKKSGIAFVNEQDEVVILEESTHLERSMPHILTGREFQDLYDLPESIKYPFWFDIMVPNTQVNQVVSRFDIEVNSKGKEELRKNNIPVTFPAVTRHLDDEYRFFYFSGDFADNPVPLESSYFKWIGFFKNFFYDQRNVMERGSFFWNFYKPLLSNILEDYQKQEI</sequence>
<dbReference type="AlphaFoldDB" id="A0A7K1LRS7"/>
<keyword evidence="2" id="KW-1185">Reference proteome</keyword>
<protein>
    <submittedName>
        <fullName evidence="1">Uncharacterized protein</fullName>
    </submittedName>
</protein>
<dbReference type="OrthoDB" id="916275at2"/>
<reference evidence="1 2" key="1">
    <citation type="submission" date="2019-07" db="EMBL/GenBank/DDBJ databases">
        <title>Gramella aestuarii sp. nov., isolated from a tidal flat, and emended description of Gramella echinicola.</title>
        <authorList>
            <person name="Liu L."/>
        </authorList>
    </citation>
    <scope>NUCLEOTIDE SEQUENCE [LARGE SCALE GENOMIC DNA]</scope>
    <source>
        <strain evidence="1 2">BS12</strain>
    </source>
</reference>
<accession>A0A7K1LRS7</accession>